<feature type="compositionally biased region" description="Polar residues" evidence="1">
    <location>
        <begin position="364"/>
        <end position="381"/>
    </location>
</feature>
<comment type="caution">
    <text evidence="3">The sequence shown here is derived from an EMBL/GenBank/DDBJ whole genome shotgun (WGS) entry which is preliminary data.</text>
</comment>
<sequence length="411" mass="43851">METPTDGGSFSSHEDGHKVTAMDEGLSIPYLYSPCADRRNNCGYSNLRRSLYDMRPWSASTASVAMMFFHTGAMAEMGDSRAVRMELGQSAALDPRANLTSTTKSTIPTTSTPSAVPLTTTFIPPESCNQDHLTMLSPPGYLMELTVALVCDIWLNEPVPVPGTTFSACYPPEFLQYYTTYHINPTTVGSWVPLMSPLVCPFGWQVVSKKGDYQACCPSGYDLTPPQTELDPDRPAYGGTCYSEWPLSSSTYIAVYGSASSSGEILITASTSGFANYAHVIDGIAMSTSAGSTSSPSSTSAIETTQNRGSGRTSLSSGAIAGIVVGVVVAVGLLGMGFFLYFRRRRQQSRQAPPAPPPKDGTVFLTTSSPTVAKSPSTISEGGQMRTDYEMDAGLSYVHELDGGLIPVEKP</sequence>
<dbReference type="AlphaFoldDB" id="A0A9W8NCD9"/>
<gene>
    <name evidence="3" type="ORF">NPX13_g6146</name>
</gene>
<keyword evidence="2" id="KW-0812">Transmembrane</keyword>
<accession>A0A9W8NCD9</accession>
<dbReference type="PANTHER" id="PTHR16861">
    <property type="entry name" value="GLYCOPROTEIN 38"/>
    <property type="match status" value="1"/>
</dbReference>
<feature type="region of interest" description="Disordered" evidence="1">
    <location>
        <begin position="289"/>
        <end position="314"/>
    </location>
</feature>
<name>A0A9W8NCD9_9PEZI</name>
<dbReference type="PANTHER" id="PTHR16861:SF4">
    <property type="entry name" value="SH3 DOMAIN PROTEIN (AFU_ORTHOLOGUE AFUA_1G13610)"/>
    <property type="match status" value="1"/>
</dbReference>
<proteinExistence type="predicted"/>
<feature type="compositionally biased region" description="Low complexity" evidence="1">
    <location>
        <begin position="289"/>
        <end position="305"/>
    </location>
</feature>
<evidence type="ECO:0000313" key="4">
    <source>
        <dbReference type="Proteomes" id="UP001148614"/>
    </source>
</evidence>
<evidence type="ECO:0000256" key="1">
    <source>
        <dbReference type="SAM" id="MobiDB-lite"/>
    </source>
</evidence>
<keyword evidence="4" id="KW-1185">Reference proteome</keyword>
<feature type="transmembrane region" description="Helical" evidence="2">
    <location>
        <begin position="319"/>
        <end position="342"/>
    </location>
</feature>
<evidence type="ECO:0000313" key="3">
    <source>
        <dbReference type="EMBL" id="KAJ3569251.1"/>
    </source>
</evidence>
<keyword evidence="2" id="KW-1133">Transmembrane helix</keyword>
<keyword evidence="2" id="KW-0472">Membrane</keyword>
<dbReference type="EMBL" id="JANPWZ010001053">
    <property type="protein sequence ID" value="KAJ3569251.1"/>
    <property type="molecule type" value="Genomic_DNA"/>
</dbReference>
<evidence type="ECO:0000256" key="2">
    <source>
        <dbReference type="SAM" id="Phobius"/>
    </source>
</evidence>
<feature type="region of interest" description="Disordered" evidence="1">
    <location>
        <begin position="349"/>
        <end position="386"/>
    </location>
</feature>
<protein>
    <submittedName>
        <fullName evidence="3">Uncharacterized protein</fullName>
    </submittedName>
</protein>
<dbReference type="VEuPathDB" id="FungiDB:F4678DRAFT_454216"/>
<organism evidence="3 4">
    <name type="scientific">Xylaria arbuscula</name>
    <dbReference type="NCBI Taxonomy" id="114810"/>
    <lineage>
        <taxon>Eukaryota</taxon>
        <taxon>Fungi</taxon>
        <taxon>Dikarya</taxon>
        <taxon>Ascomycota</taxon>
        <taxon>Pezizomycotina</taxon>
        <taxon>Sordariomycetes</taxon>
        <taxon>Xylariomycetidae</taxon>
        <taxon>Xylariales</taxon>
        <taxon>Xylariaceae</taxon>
        <taxon>Xylaria</taxon>
    </lineage>
</organism>
<reference evidence="3" key="1">
    <citation type="submission" date="2022-07" db="EMBL/GenBank/DDBJ databases">
        <title>Genome Sequence of Xylaria arbuscula.</title>
        <authorList>
            <person name="Buettner E."/>
        </authorList>
    </citation>
    <scope>NUCLEOTIDE SEQUENCE</scope>
    <source>
        <strain evidence="3">VT107</strain>
    </source>
</reference>
<dbReference type="Proteomes" id="UP001148614">
    <property type="component" value="Unassembled WGS sequence"/>
</dbReference>